<feature type="region of interest" description="Disordered" evidence="1">
    <location>
        <begin position="1"/>
        <end position="27"/>
    </location>
</feature>
<dbReference type="AlphaFoldDB" id="R0KNM4"/>
<evidence type="ECO:0000313" key="2">
    <source>
        <dbReference type="EMBL" id="EOA90639.1"/>
    </source>
</evidence>
<dbReference type="OrthoDB" id="5408734at2759"/>
<feature type="region of interest" description="Disordered" evidence="1">
    <location>
        <begin position="76"/>
        <end position="158"/>
    </location>
</feature>
<dbReference type="Proteomes" id="UP000016935">
    <property type="component" value="Unassembled WGS sequence"/>
</dbReference>
<keyword evidence="3" id="KW-1185">Reference proteome</keyword>
<sequence length="158" mass="17086">MTSSYSTQPAAMDDPDHGWKPNNRPQSTVARNFMTELNSLFNLDDGGVETLDRTVHEKKEAVNSQTKELEALEARLRAAEERLNQAKNHSPPAKRDHGNTTKTTNQDEARLQGAASPLAQKTPSMPGALPQTATPSSTTSADYVLVERPSSSAQAEAA</sequence>
<evidence type="ECO:0000313" key="3">
    <source>
        <dbReference type="Proteomes" id="UP000016935"/>
    </source>
</evidence>
<protein>
    <submittedName>
        <fullName evidence="2">Uncharacterized protein</fullName>
    </submittedName>
</protein>
<feature type="compositionally biased region" description="Low complexity" evidence="1">
    <location>
        <begin position="132"/>
        <end position="141"/>
    </location>
</feature>
<feature type="compositionally biased region" description="Polar residues" evidence="1">
    <location>
        <begin position="149"/>
        <end position="158"/>
    </location>
</feature>
<name>R0KNM4_EXST2</name>
<proteinExistence type="predicted"/>
<gene>
    <name evidence="2" type="ORF">SETTUDRAFT_166597</name>
</gene>
<dbReference type="RefSeq" id="XP_008021433.1">
    <property type="nucleotide sequence ID" value="XM_008023242.1"/>
</dbReference>
<reference evidence="2 3" key="1">
    <citation type="journal article" date="2012" name="PLoS Pathog.">
        <title>Diverse lifestyles and strategies of plant pathogenesis encoded in the genomes of eighteen Dothideomycetes fungi.</title>
        <authorList>
            <person name="Ohm R.A."/>
            <person name="Feau N."/>
            <person name="Henrissat B."/>
            <person name="Schoch C.L."/>
            <person name="Horwitz B.A."/>
            <person name="Barry K.W."/>
            <person name="Condon B.J."/>
            <person name="Copeland A.C."/>
            <person name="Dhillon B."/>
            <person name="Glaser F."/>
            <person name="Hesse C.N."/>
            <person name="Kosti I."/>
            <person name="LaButti K."/>
            <person name="Lindquist E.A."/>
            <person name="Lucas S."/>
            <person name="Salamov A.A."/>
            <person name="Bradshaw R.E."/>
            <person name="Ciuffetti L."/>
            <person name="Hamelin R.C."/>
            <person name="Kema G.H.J."/>
            <person name="Lawrence C."/>
            <person name="Scott J.A."/>
            <person name="Spatafora J.W."/>
            <person name="Turgeon B.G."/>
            <person name="de Wit P.J.G.M."/>
            <person name="Zhong S."/>
            <person name="Goodwin S.B."/>
            <person name="Grigoriev I.V."/>
        </authorList>
    </citation>
    <scope>NUCLEOTIDE SEQUENCE [LARGE SCALE GENOMIC DNA]</scope>
    <source>
        <strain evidence="3">28A</strain>
    </source>
</reference>
<feature type="compositionally biased region" description="Basic and acidic residues" evidence="1">
    <location>
        <begin position="93"/>
        <end position="110"/>
    </location>
</feature>
<dbReference type="HOGENOM" id="CLU_076635_1_0_1"/>
<dbReference type="eggNOG" id="ENOG502SCEJ">
    <property type="taxonomic scope" value="Eukaryota"/>
</dbReference>
<organism evidence="2 3">
    <name type="scientific">Exserohilum turcicum (strain 28A)</name>
    <name type="common">Northern leaf blight fungus</name>
    <name type="synonym">Setosphaeria turcica</name>
    <dbReference type="NCBI Taxonomy" id="671987"/>
    <lineage>
        <taxon>Eukaryota</taxon>
        <taxon>Fungi</taxon>
        <taxon>Dikarya</taxon>
        <taxon>Ascomycota</taxon>
        <taxon>Pezizomycotina</taxon>
        <taxon>Dothideomycetes</taxon>
        <taxon>Pleosporomycetidae</taxon>
        <taxon>Pleosporales</taxon>
        <taxon>Pleosporineae</taxon>
        <taxon>Pleosporaceae</taxon>
        <taxon>Exserohilum</taxon>
    </lineage>
</organism>
<evidence type="ECO:0000256" key="1">
    <source>
        <dbReference type="SAM" id="MobiDB-lite"/>
    </source>
</evidence>
<reference evidence="2 3" key="2">
    <citation type="journal article" date="2013" name="PLoS Genet.">
        <title>Comparative genome structure, secondary metabolite, and effector coding capacity across Cochliobolus pathogens.</title>
        <authorList>
            <person name="Condon B.J."/>
            <person name="Leng Y."/>
            <person name="Wu D."/>
            <person name="Bushley K.E."/>
            <person name="Ohm R.A."/>
            <person name="Otillar R."/>
            <person name="Martin J."/>
            <person name="Schackwitz W."/>
            <person name="Grimwood J."/>
            <person name="MohdZainudin N."/>
            <person name="Xue C."/>
            <person name="Wang R."/>
            <person name="Manning V.A."/>
            <person name="Dhillon B."/>
            <person name="Tu Z.J."/>
            <person name="Steffenson B.J."/>
            <person name="Salamov A."/>
            <person name="Sun H."/>
            <person name="Lowry S."/>
            <person name="LaButti K."/>
            <person name="Han J."/>
            <person name="Copeland A."/>
            <person name="Lindquist E."/>
            <person name="Barry K."/>
            <person name="Schmutz J."/>
            <person name="Baker S.E."/>
            <person name="Ciuffetti L.M."/>
            <person name="Grigoriev I.V."/>
            <person name="Zhong S."/>
            <person name="Turgeon B.G."/>
        </authorList>
    </citation>
    <scope>NUCLEOTIDE SEQUENCE [LARGE SCALE GENOMIC DNA]</scope>
    <source>
        <strain evidence="3">28A</strain>
    </source>
</reference>
<dbReference type="EMBL" id="KB908482">
    <property type="protein sequence ID" value="EOA90639.1"/>
    <property type="molecule type" value="Genomic_DNA"/>
</dbReference>
<dbReference type="GeneID" id="19399863"/>
<accession>R0KNM4</accession>